<dbReference type="InterPro" id="IPR023023">
    <property type="entry name" value="dNTPase_2"/>
</dbReference>
<evidence type="ECO:0000313" key="4">
    <source>
        <dbReference type="EMBL" id="HIU00156.1"/>
    </source>
</evidence>
<dbReference type="SUPFAM" id="SSF109604">
    <property type="entry name" value="HD-domain/PDEase-like"/>
    <property type="match status" value="1"/>
</dbReference>
<evidence type="ECO:0000259" key="3">
    <source>
        <dbReference type="PROSITE" id="PS51831"/>
    </source>
</evidence>
<dbReference type="Pfam" id="PF01966">
    <property type="entry name" value="HD"/>
    <property type="match status" value="1"/>
</dbReference>
<dbReference type="HAMAP" id="MF_01212">
    <property type="entry name" value="dGTPase_type2"/>
    <property type="match status" value="1"/>
</dbReference>
<dbReference type="GO" id="GO:0016793">
    <property type="term" value="F:triphosphoric monoester hydrolase activity"/>
    <property type="evidence" value="ECO:0007669"/>
    <property type="project" value="InterPro"/>
</dbReference>
<reference evidence="4" key="2">
    <citation type="journal article" date="2021" name="PeerJ">
        <title>Extensive microbial diversity within the chicken gut microbiome revealed by metagenomics and culture.</title>
        <authorList>
            <person name="Gilroy R."/>
            <person name="Ravi A."/>
            <person name="Getino M."/>
            <person name="Pursley I."/>
            <person name="Horton D.L."/>
            <person name="Alikhan N.F."/>
            <person name="Baker D."/>
            <person name="Gharbi K."/>
            <person name="Hall N."/>
            <person name="Watson M."/>
            <person name="Adriaenssens E.M."/>
            <person name="Foster-Nyarko E."/>
            <person name="Jarju S."/>
            <person name="Secka A."/>
            <person name="Antonio M."/>
            <person name="Oren A."/>
            <person name="Chaudhuri R.R."/>
            <person name="La Ragione R."/>
            <person name="Hildebrand F."/>
            <person name="Pallen M.J."/>
        </authorList>
    </citation>
    <scope>NUCLEOTIDE SEQUENCE</scope>
    <source>
        <strain evidence="4">CHK176-22527</strain>
    </source>
</reference>
<dbReference type="CDD" id="cd00077">
    <property type="entry name" value="HDc"/>
    <property type="match status" value="1"/>
</dbReference>
<dbReference type="InterPro" id="IPR006261">
    <property type="entry name" value="dGTPase"/>
</dbReference>
<dbReference type="PANTHER" id="PTHR35795">
    <property type="entry name" value="SLR1885 PROTEIN"/>
    <property type="match status" value="1"/>
</dbReference>
<dbReference type="PANTHER" id="PTHR35795:SF1">
    <property type="entry name" value="BIS(5'-NUCLEOSYL)-TETRAPHOSPHATASE, SYMMETRICAL"/>
    <property type="match status" value="1"/>
</dbReference>
<dbReference type="AlphaFoldDB" id="A0A9D1HF19"/>
<dbReference type="Pfam" id="PF13286">
    <property type="entry name" value="HD_assoc"/>
    <property type="match status" value="1"/>
</dbReference>
<comment type="similarity">
    <text evidence="2">Belongs to the dGTPase family. Type 2 subfamily.</text>
</comment>
<dbReference type="InterPro" id="IPR051094">
    <property type="entry name" value="Diverse_Catalytic_Enzymes"/>
</dbReference>
<dbReference type="Proteomes" id="UP000824159">
    <property type="component" value="Unassembled WGS sequence"/>
</dbReference>
<comment type="caution">
    <text evidence="4">The sequence shown here is derived from an EMBL/GenBank/DDBJ whole genome shotgun (WGS) entry which is preliminary data.</text>
</comment>
<dbReference type="NCBIfam" id="NF002327">
    <property type="entry name" value="PRK01286.1-2"/>
    <property type="match status" value="1"/>
</dbReference>
<organism evidence="4 5">
    <name type="scientific">Candidatus Allocopromorpha excrementavium</name>
    <dbReference type="NCBI Taxonomy" id="2840741"/>
    <lineage>
        <taxon>Bacteria</taxon>
        <taxon>Bacillati</taxon>
        <taxon>Bacillota</taxon>
        <taxon>Clostridia</taxon>
        <taxon>Eubacteriales</taxon>
        <taxon>Eubacteriaceae</taxon>
        <taxon>Eubacteriaceae incertae sedis</taxon>
        <taxon>Candidatus Allocopromorpha</taxon>
    </lineage>
</organism>
<dbReference type="NCBIfam" id="TIGR01353">
    <property type="entry name" value="dGTP_triPase"/>
    <property type="match status" value="1"/>
</dbReference>
<evidence type="ECO:0000256" key="1">
    <source>
        <dbReference type="ARBA" id="ARBA00022801"/>
    </source>
</evidence>
<dbReference type="SMART" id="SM00471">
    <property type="entry name" value="HDc"/>
    <property type="match status" value="1"/>
</dbReference>
<keyword evidence="1 2" id="KW-0378">Hydrolase</keyword>
<name>A0A9D1HF19_9FIRM</name>
<dbReference type="InterPro" id="IPR026875">
    <property type="entry name" value="PHydrolase_assoc_dom"/>
</dbReference>
<evidence type="ECO:0000256" key="2">
    <source>
        <dbReference type="HAMAP-Rule" id="MF_01212"/>
    </source>
</evidence>
<proteinExistence type="inferred from homology"/>
<reference evidence="4" key="1">
    <citation type="submission" date="2020-10" db="EMBL/GenBank/DDBJ databases">
        <authorList>
            <person name="Gilroy R."/>
        </authorList>
    </citation>
    <scope>NUCLEOTIDE SEQUENCE</scope>
    <source>
        <strain evidence="4">CHK176-22527</strain>
    </source>
</reference>
<dbReference type="Gene3D" id="1.10.3210.10">
    <property type="entry name" value="Hypothetical protein af1432"/>
    <property type="match status" value="1"/>
</dbReference>
<evidence type="ECO:0000313" key="5">
    <source>
        <dbReference type="Proteomes" id="UP000824159"/>
    </source>
</evidence>
<protein>
    <recommendedName>
        <fullName evidence="2">Deoxyguanosinetriphosphate triphosphohydrolase-like protein</fullName>
    </recommendedName>
</protein>
<accession>A0A9D1HF19</accession>
<dbReference type="PROSITE" id="PS51831">
    <property type="entry name" value="HD"/>
    <property type="match status" value="1"/>
</dbReference>
<dbReference type="InterPro" id="IPR006674">
    <property type="entry name" value="HD_domain"/>
</dbReference>
<dbReference type="InterPro" id="IPR003607">
    <property type="entry name" value="HD/PDEase_dom"/>
</dbReference>
<gene>
    <name evidence="4" type="ORF">IAD12_07870</name>
</gene>
<feature type="domain" description="HD" evidence="3">
    <location>
        <begin position="75"/>
        <end position="189"/>
    </location>
</feature>
<sequence length="332" mass="37972">MIMREDLEKREYEYLSKYATKAAESRGRLEKEEKCSVRTDFQRDRDRIIHSKSFRRLMHKTQVFISPEGDHFRTRLTHTIEVSQIARTIARGAGLNEDLAEAIAMGHDLGHTPFGHSGETVLNDIYSGGFKHNVQSLRVVDVLESQSKTRRGMNLTYEVRDGILNHTGSTVPCTPEGQIVKVSDRIAYINHDIDDALRSGIITEDSLPRECIEVLGNSHKKRIDTLVKDMIANSFGKPEASLSDEKTQAMNELRSFMFKNVYLNKNVKKAEDLNRVELIITSLFGYYLKNPDKLPKELAEMRAEFTLEELVKDHIAGMTDRYAVNIYEEIFG</sequence>
<dbReference type="EMBL" id="DVLX01000095">
    <property type="protein sequence ID" value="HIU00156.1"/>
    <property type="molecule type" value="Genomic_DNA"/>
</dbReference>